<dbReference type="InterPro" id="IPR050377">
    <property type="entry name" value="Radical_SAM_PqqE_MftC-like"/>
</dbReference>
<evidence type="ECO:0000313" key="7">
    <source>
        <dbReference type="EMBL" id="MBG3877153.1"/>
    </source>
</evidence>
<keyword evidence="2" id="KW-0949">S-adenosyl-L-methionine</keyword>
<name>A0ABS0J5X9_9BACT</name>
<evidence type="ECO:0000256" key="4">
    <source>
        <dbReference type="ARBA" id="ARBA00023004"/>
    </source>
</evidence>
<evidence type="ECO:0000256" key="1">
    <source>
        <dbReference type="ARBA" id="ARBA00001966"/>
    </source>
</evidence>
<keyword evidence="4" id="KW-0408">Iron</keyword>
<evidence type="ECO:0000259" key="6">
    <source>
        <dbReference type="Pfam" id="PF04055"/>
    </source>
</evidence>
<evidence type="ECO:0000256" key="5">
    <source>
        <dbReference type="ARBA" id="ARBA00023014"/>
    </source>
</evidence>
<proteinExistence type="predicted"/>
<keyword evidence="8" id="KW-1185">Reference proteome</keyword>
<comment type="cofactor">
    <cofactor evidence="1">
        <name>[4Fe-4S] cluster</name>
        <dbReference type="ChEBI" id="CHEBI:49883"/>
    </cofactor>
</comment>
<dbReference type="Gene3D" id="3.20.20.70">
    <property type="entry name" value="Aldolase class I"/>
    <property type="match status" value="1"/>
</dbReference>
<evidence type="ECO:0000256" key="3">
    <source>
        <dbReference type="ARBA" id="ARBA00022723"/>
    </source>
</evidence>
<dbReference type="SUPFAM" id="SSF102114">
    <property type="entry name" value="Radical SAM enzymes"/>
    <property type="match status" value="1"/>
</dbReference>
<gene>
    <name evidence="7" type="ORF">FVW20_09045</name>
</gene>
<dbReference type="Pfam" id="PF04055">
    <property type="entry name" value="Radical_SAM"/>
    <property type="match status" value="1"/>
</dbReference>
<dbReference type="EMBL" id="VRYY01000228">
    <property type="protein sequence ID" value="MBG3877153.1"/>
    <property type="molecule type" value="Genomic_DNA"/>
</dbReference>
<accession>A0ABS0J5X9</accession>
<organism evidence="7 8">
    <name type="scientific">Nitratidesulfovibrio oxamicus</name>
    <dbReference type="NCBI Taxonomy" id="32016"/>
    <lineage>
        <taxon>Bacteria</taxon>
        <taxon>Pseudomonadati</taxon>
        <taxon>Thermodesulfobacteriota</taxon>
        <taxon>Desulfovibrionia</taxon>
        <taxon>Desulfovibrionales</taxon>
        <taxon>Desulfovibrionaceae</taxon>
        <taxon>Nitratidesulfovibrio</taxon>
    </lineage>
</organism>
<evidence type="ECO:0000256" key="2">
    <source>
        <dbReference type="ARBA" id="ARBA00022691"/>
    </source>
</evidence>
<reference evidence="7 8" key="1">
    <citation type="submission" date="2019-08" db="EMBL/GenBank/DDBJ databases">
        <authorList>
            <person name="Luo N."/>
        </authorList>
    </citation>
    <scope>NUCLEOTIDE SEQUENCE [LARGE SCALE GENOMIC DNA]</scope>
    <source>
        <strain evidence="7 8">NCIMB 9442</strain>
    </source>
</reference>
<feature type="domain" description="Radical SAM core" evidence="6">
    <location>
        <begin position="24"/>
        <end position="118"/>
    </location>
</feature>
<protein>
    <submittedName>
        <fullName evidence="7">Radical SAM protein</fullName>
    </submittedName>
</protein>
<dbReference type="PANTHER" id="PTHR11228:SF7">
    <property type="entry name" value="PQQA PEPTIDE CYCLASE"/>
    <property type="match status" value="1"/>
</dbReference>
<dbReference type="CDD" id="cd01335">
    <property type="entry name" value="Radical_SAM"/>
    <property type="match status" value="1"/>
</dbReference>
<dbReference type="InterPro" id="IPR058240">
    <property type="entry name" value="rSAM_sf"/>
</dbReference>
<evidence type="ECO:0000313" key="8">
    <source>
        <dbReference type="Proteomes" id="UP001194469"/>
    </source>
</evidence>
<dbReference type="InterPro" id="IPR007197">
    <property type="entry name" value="rSAM"/>
</dbReference>
<dbReference type="SFLD" id="SFLDS00029">
    <property type="entry name" value="Radical_SAM"/>
    <property type="match status" value="1"/>
</dbReference>
<dbReference type="InterPro" id="IPR013785">
    <property type="entry name" value="Aldolase_TIM"/>
</dbReference>
<comment type="caution">
    <text evidence="7">The sequence shown here is derived from an EMBL/GenBank/DDBJ whole genome shotgun (WGS) entry which is preliminary data.</text>
</comment>
<dbReference type="PANTHER" id="PTHR11228">
    <property type="entry name" value="RADICAL SAM DOMAIN PROTEIN"/>
    <property type="match status" value="1"/>
</dbReference>
<keyword evidence="5" id="KW-0411">Iron-sulfur</keyword>
<sequence length="360" mass="41759">MYDALHHLWKGGCVDNIGWLEIHVVDHCNNNCRWCHNYSPFSARREFSPEEYYDGLDVLKRYNVRYDNISLMGGEPFLHENLHGFAYKILERYRKPLMLTTNGFWLSEQAVKAHADLWRIVSWLKISRYPTVEKRLGGIAEIRRVASLIKQFNPGIIIEIPDKSIFNKLEFTASPRDVETYCGNSQCTALLPDMTMGRCGAGAYLHLAPDGAVPGGFRESRHMMYDLRNYEAHTFLLWRKRYPLDACSFCSFSGRQLQTRWKVERGRPVFNTDYEREYDFAIGKRLVAMGEAEDARKMACNMREKYGERVEVEMLECLLAARNGQRESTVKHITRALELAPDNEEAMRYLRSIRTALTGA</sequence>
<keyword evidence="3" id="KW-0479">Metal-binding</keyword>
<dbReference type="Proteomes" id="UP001194469">
    <property type="component" value="Unassembled WGS sequence"/>
</dbReference>